<dbReference type="Pfam" id="PF18052">
    <property type="entry name" value="Rx_N"/>
    <property type="match status" value="1"/>
</dbReference>
<dbReference type="CDD" id="cd14798">
    <property type="entry name" value="RX-CC_like"/>
    <property type="match status" value="1"/>
</dbReference>
<dbReference type="PANTHER" id="PTHR23155">
    <property type="entry name" value="DISEASE RESISTANCE PROTEIN RP"/>
    <property type="match status" value="1"/>
</dbReference>
<evidence type="ECO:0000259" key="9">
    <source>
        <dbReference type="Pfam" id="PF23598"/>
    </source>
</evidence>
<dbReference type="RefSeq" id="XP_039130847.1">
    <property type="nucleotide sequence ID" value="XM_039274913.1"/>
</dbReference>
<proteinExistence type="inferred from homology"/>
<keyword evidence="5" id="KW-0611">Plant defense</keyword>
<feature type="domain" description="Disease resistance R13L4/SHOC-2-like LRR" evidence="9">
    <location>
        <begin position="751"/>
        <end position="909"/>
    </location>
</feature>
<evidence type="ECO:0000259" key="6">
    <source>
        <dbReference type="Pfam" id="PF00931"/>
    </source>
</evidence>
<dbReference type="GO" id="GO:0098542">
    <property type="term" value="P:defense response to other organism"/>
    <property type="evidence" value="ECO:0007669"/>
    <property type="project" value="TreeGrafter"/>
</dbReference>
<sequence>METVVSFAVTKLTDLLAQEVGLPQGVDDELRSFLDLLYNKDDDERAKLWVNQVRDLAHDAKDIIDDYIFRMHQQTSTSSYLSFLRTFVVLPSKLAILHDFANNIGKVKGRAQEIYANRIYTFANQSIGAGTSSDPLTSTEARLPLMSRRQSAVVEEVDVLGFHEHFRALVRMLMGDDGHQRRAVVSITGMGGLGKTTLAKKIFSDPDIRRHFTYQAWIWVSQDYRAREGAVNSFLQRKKYLVILDDIWSKGAWDSIKEVLPDMMNRSRVLLTTRNQDVALYADRQSPPYDLKFLGEEDSWELFCKKAIPTKWSKDCPPQLESIGREMVAKCCGLPLAIIVLGRLVLTKRQSVEEWRKLLKSANWHLRQGEEQIPEILALSYHHLPYYIKPFFLYFKGFIQPRDQETMEDVAEDYLEELVNWGLIQVVVRHHHGGIKICQIHELLHDLSISLGQGMNFIHIPNNDNQRKILHKPRRLVLHHDDKNASCIARLKSSNFTSRLRTITVMDMEKRTSKMEKFFHNMKLLRVINLQATGIKSLPDDIGKLIHLRYLGLRYIDLRALPSSIGRLTNLQTLDIKNSIHISELPSQKATVSCREIIQNKFPAQHLIGTERKITNVGHSSSNNGMHGDFGIRRDRRILGRFIWVVFNAIGGWRAAHCQRHRSRHVSGVRRCLGAQCLLSPDRLQIARSCEQHEQRHHHTPELGHAGEKLEATAELRFRVIFSTRDKNRINRVHALISVMRDLGAGPWLQNGLQKMTNLSKLGVHDVTSTYKQAFLDCLGKLDDLTKLAWKTAEDSTIPSSIFSAGQHNNNLQVIYLRGPLEGLPNDNCMPTNLTKLTLESTRLQEDPLLMLGKLGNLQVLRLRYDAFVGREMVCSEKGFPQLKVLELNSLLELKLWRIEDESMPSLENWK</sequence>
<dbReference type="Proteomes" id="UP001515500">
    <property type="component" value="Chromosome 8"/>
</dbReference>
<gene>
    <name evidence="11" type="primary">LOC120267223</name>
</gene>
<protein>
    <submittedName>
        <fullName evidence="11">Disease resistance RPP13-like protein 3</fullName>
    </submittedName>
</protein>
<dbReference type="SUPFAM" id="SSF52058">
    <property type="entry name" value="L domain-like"/>
    <property type="match status" value="1"/>
</dbReference>
<organism evidence="10 11">
    <name type="scientific">Dioscorea cayennensis subsp. rotundata</name>
    <name type="common">White Guinea yam</name>
    <name type="synonym">Dioscorea rotundata</name>
    <dbReference type="NCBI Taxonomy" id="55577"/>
    <lineage>
        <taxon>Eukaryota</taxon>
        <taxon>Viridiplantae</taxon>
        <taxon>Streptophyta</taxon>
        <taxon>Embryophyta</taxon>
        <taxon>Tracheophyta</taxon>
        <taxon>Spermatophyta</taxon>
        <taxon>Magnoliopsida</taxon>
        <taxon>Liliopsida</taxon>
        <taxon>Dioscoreales</taxon>
        <taxon>Dioscoreaceae</taxon>
        <taxon>Dioscorea</taxon>
    </lineage>
</organism>
<keyword evidence="4" id="KW-0547">Nucleotide-binding</keyword>
<dbReference type="Gene3D" id="1.20.5.4130">
    <property type="match status" value="1"/>
</dbReference>
<dbReference type="Pfam" id="PF23559">
    <property type="entry name" value="WHD_DRP"/>
    <property type="match status" value="1"/>
</dbReference>
<dbReference type="Pfam" id="PF00931">
    <property type="entry name" value="NB-ARC"/>
    <property type="match status" value="2"/>
</dbReference>
<dbReference type="InterPro" id="IPR027417">
    <property type="entry name" value="P-loop_NTPase"/>
</dbReference>
<reference evidence="11" key="1">
    <citation type="submission" date="2025-08" db="UniProtKB">
        <authorList>
            <consortium name="RefSeq"/>
        </authorList>
    </citation>
    <scope>IDENTIFICATION</scope>
</reference>
<keyword evidence="3" id="KW-0677">Repeat</keyword>
<feature type="domain" description="NB-ARC" evidence="6">
    <location>
        <begin position="164"/>
        <end position="226"/>
    </location>
</feature>
<name>A0AB40BTV0_DIOCR</name>
<evidence type="ECO:0000256" key="4">
    <source>
        <dbReference type="ARBA" id="ARBA00022741"/>
    </source>
</evidence>
<dbReference type="GO" id="GO:0043531">
    <property type="term" value="F:ADP binding"/>
    <property type="evidence" value="ECO:0007669"/>
    <property type="project" value="InterPro"/>
</dbReference>
<dbReference type="InterPro" id="IPR041118">
    <property type="entry name" value="Rx_N"/>
</dbReference>
<dbReference type="Gene3D" id="3.80.10.10">
    <property type="entry name" value="Ribonuclease Inhibitor"/>
    <property type="match status" value="2"/>
</dbReference>
<evidence type="ECO:0000256" key="2">
    <source>
        <dbReference type="ARBA" id="ARBA00022614"/>
    </source>
</evidence>
<dbReference type="SUPFAM" id="SSF52540">
    <property type="entry name" value="P-loop containing nucleoside triphosphate hydrolases"/>
    <property type="match status" value="1"/>
</dbReference>
<feature type="domain" description="NB-ARC" evidence="6">
    <location>
        <begin position="231"/>
        <end position="310"/>
    </location>
</feature>
<dbReference type="GeneID" id="120267223"/>
<dbReference type="InterPro" id="IPR038005">
    <property type="entry name" value="RX-like_CC"/>
</dbReference>
<dbReference type="Pfam" id="PF23598">
    <property type="entry name" value="LRR_14"/>
    <property type="match status" value="2"/>
</dbReference>
<dbReference type="PRINTS" id="PR00364">
    <property type="entry name" value="DISEASERSIST"/>
</dbReference>
<evidence type="ECO:0000256" key="3">
    <source>
        <dbReference type="ARBA" id="ARBA00022737"/>
    </source>
</evidence>
<dbReference type="PANTHER" id="PTHR23155:SF1193">
    <property type="entry name" value="DISEASE RESISTANCE PROTEIN RPP13-RELATED"/>
    <property type="match status" value="1"/>
</dbReference>
<dbReference type="AlphaFoldDB" id="A0AB40BTV0"/>
<dbReference type="InterPro" id="IPR042197">
    <property type="entry name" value="Apaf_helical"/>
</dbReference>
<dbReference type="Gene3D" id="3.40.50.300">
    <property type="entry name" value="P-loop containing nucleotide triphosphate hydrolases"/>
    <property type="match status" value="2"/>
</dbReference>
<evidence type="ECO:0000313" key="11">
    <source>
        <dbReference type="RefSeq" id="XP_039130847.1"/>
    </source>
</evidence>
<dbReference type="InterPro" id="IPR044974">
    <property type="entry name" value="Disease_R_plants"/>
</dbReference>
<keyword evidence="2" id="KW-0433">Leucine-rich repeat</keyword>
<dbReference type="InterPro" id="IPR058922">
    <property type="entry name" value="WHD_DRP"/>
</dbReference>
<evidence type="ECO:0000256" key="5">
    <source>
        <dbReference type="ARBA" id="ARBA00022821"/>
    </source>
</evidence>
<feature type="domain" description="Disease resistance R13L4/SHOC-2-like LRR" evidence="9">
    <location>
        <begin position="501"/>
        <end position="588"/>
    </location>
</feature>
<evidence type="ECO:0000256" key="1">
    <source>
        <dbReference type="ARBA" id="ARBA00008894"/>
    </source>
</evidence>
<feature type="domain" description="Disease resistance protein winged helix" evidence="8">
    <location>
        <begin position="396"/>
        <end position="447"/>
    </location>
</feature>
<accession>A0AB40BTV0</accession>
<dbReference type="InterPro" id="IPR032675">
    <property type="entry name" value="LRR_dom_sf"/>
</dbReference>
<dbReference type="InterPro" id="IPR002182">
    <property type="entry name" value="NB-ARC"/>
</dbReference>
<evidence type="ECO:0000259" key="7">
    <source>
        <dbReference type="Pfam" id="PF18052"/>
    </source>
</evidence>
<keyword evidence="10" id="KW-1185">Reference proteome</keyword>
<evidence type="ECO:0000313" key="10">
    <source>
        <dbReference type="Proteomes" id="UP001515500"/>
    </source>
</evidence>
<comment type="similarity">
    <text evidence="1">Belongs to the disease resistance NB-LRR family.</text>
</comment>
<dbReference type="InterPro" id="IPR055414">
    <property type="entry name" value="LRR_R13L4/SHOC2-like"/>
</dbReference>
<dbReference type="Gene3D" id="1.10.8.430">
    <property type="entry name" value="Helical domain of apoptotic protease-activating factors"/>
    <property type="match status" value="1"/>
</dbReference>
<evidence type="ECO:0000259" key="8">
    <source>
        <dbReference type="Pfam" id="PF23559"/>
    </source>
</evidence>
<feature type="domain" description="Disease resistance N-terminal" evidence="7">
    <location>
        <begin position="4"/>
        <end position="81"/>
    </location>
</feature>